<keyword evidence="7" id="KW-1185">Reference proteome</keyword>
<protein>
    <recommendedName>
        <fullName evidence="5">Par3/HAL N-terminal domain-containing protein</fullName>
    </recommendedName>
</protein>
<feature type="domain" description="Par3/HAL N-terminal" evidence="5">
    <location>
        <begin position="110"/>
        <end position="148"/>
    </location>
</feature>
<comment type="caution">
    <text evidence="6">The sequence shown here is derived from an EMBL/GenBank/DDBJ whole genome shotgun (WGS) entry which is preliminary data.</text>
</comment>
<keyword evidence="4" id="KW-0732">Signal</keyword>
<accession>A0A3M0JVF4</accession>
<dbReference type="InterPro" id="IPR052213">
    <property type="entry name" value="PAR3"/>
</dbReference>
<dbReference type="STRING" id="333673.A0A3M0JVF4"/>
<dbReference type="GO" id="GO:0005912">
    <property type="term" value="C:adherens junction"/>
    <property type="evidence" value="ECO:0007669"/>
    <property type="project" value="TreeGrafter"/>
</dbReference>
<keyword evidence="1" id="KW-0132">Cell division</keyword>
<sequence>MVASRSRAGIVPLCWALVSEATPQLLCPVLSPQCNKDPEVLECVQRKDTELLKGLEHKSWEERLRELGLFSLEKRRLRGDLITRCKHLEGVKSGLFFHSSFEKENFSRGNLNQDPNYWIQVHRLEHGDGGILDLDDILCDVADDKDRVTDDSNKLLI</sequence>
<dbReference type="Proteomes" id="UP000269221">
    <property type="component" value="Unassembled WGS sequence"/>
</dbReference>
<evidence type="ECO:0000256" key="3">
    <source>
        <dbReference type="ARBA" id="ARBA00023306"/>
    </source>
</evidence>
<dbReference type="GO" id="GO:0043296">
    <property type="term" value="C:apical junction complex"/>
    <property type="evidence" value="ECO:0007669"/>
    <property type="project" value="TreeGrafter"/>
</dbReference>
<dbReference type="GO" id="GO:0035091">
    <property type="term" value="F:phosphatidylinositol binding"/>
    <property type="evidence" value="ECO:0007669"/>
    <property type="project" value="TreeGrafter"/>
</dbReference>
<dbReference type="GO" id="GO:0016324">
    <property type="term" value="C:apical plasma membrane"/>
    <property type="evidence" value="ECO:0007669"/>
    <property type="project" value="TreeGrafter"/>
</dbReference>
<reference evidence="6 7" key="1">
    <citation type="submission" date="2018-07" db="EMBL/GenBank/DDBJ databases">
        <title>A high quality draft genome assembly of the barn swallow (H. rustica rustica).</title>
        <authorList>
            <person name="Formenti G."/>
            <person name="Chiara M."/>
            <person name="Poveda L."/>
            <person name="Francoijs K.-J."/>
            <person name="Bonisoli-Alquati A."/>
            <person name="Canova L."/>
            <person name="Gianfranceschi L."/>
            <person name="Horner D.S."/>
            <person name="Saino N."/>
        </authorList>
    </citation>
    <scope>NUCLEOTIDE SEQUENCE [LARGE SCALE GENOMIC DNA]</scope>
    <source>
        <strain evidence="6">Chelidonia</strain>
        <tissue evidence="6">Blood</tissue>
    </source>
</reference>
<evidence type="ECO:0000256" key="1">
    <source>
        <dbReference type="ARBA" id="ARBA00022618"/>
    </source>
</evidence>
<dbReference type="GO" id="GO:0051660">
    <property type="term" value="P:establishment of centrosome localization"/>
    <property type="evidence" value="ECO:0007669"/>
    <property type="project" value="TreeGrafter"/>
</dbReference>
<keyword evidence="3" id="KW-0131">Cell cycle</keyword>
<dbReference type="GO" id="GO:0005938">
    <property type="term" value="C:cell cortex"/>
    <property type="evidence" value="ECO:0007669"/>
    <property type="project" value="TreeGrafter"/>
</dbReference>
<evidence type="ECO:0000256" key="2">
    <source>
        <dbReference type="ARBA" id="ARBA00022737"/>
    </source>
</evidence>
<feature type="signal peptide" evidence="4">
    <location>
        <begin position="1"/>
        <end position="21"/>
    </location>
</feature>
<dbReference type="GO" id="GO:0045197">
    <property type="term" value="P:establishment or maintenance of epithelial cell apical/basal polarity"/>
    <property type="evidence" value="ECO:0007669"/>
    <property type="project" value="TreeGrafter"/>
</dbReference>
<evidence type="ECO:0000313" key="6">
    <source>
        <dbReference type="EMBL" id="RMC04819.1"/>
    </source>
</evidence>
<dbReference type="InterPro" id="IPR021922">
    <property type="entry name" value="Par3/HAL_N"/>
</dbReference>
<dbReference type="GO" id="GO:0000226">
    <property type="term" value="P:microtubule cytoskeleton organization"/>
    <property type="evidence" value="ECO:0007669"/>
    <property type="project" value="TreeGrafter"/>
</dbReference>
<evidence type="ECO:0000259" key="5">
    <source>
        <dbReference type="Pfam" id="PF12053"/>
    </source>
</evidence>
<dbReference type="Gene3D" id="3.10.20.90">
    <property type="entry name" value="Phosphatidylinositol 3-kinase Catalytic Subunit, Chain A, domain 1"/>
    <property type="match status" value="1"/>
</dbReference>
<dbReference type="GO" id="GO:0051301">
    <property type="term" value="P:cell division"/>
    <property type="evidence" value="ECO:0007669"/>
    <property type="project" value="UniProtKB-KW"/>
</dbReference>
<organism evidence="6 7">
    <name type="scientific">Hirundo rustica rustica</name>
    <dbReference type="NCBI Taxonomy" id="333673"/>
    <lineage>
        <taxon>Eukaryota</taxon>
        <taxon>Metazoa</taxon>
        <taxon>Chordata</taxon>
        <taxon>Craniata</taxon>
        <taxon>Vertebrata</taxon>
        <taxon>Euteleostomi</taxon>
        <taxon>Archelosauria</taxon>
        <taxon>Archosauria</taxon>
        <taxon>Dinosauria</taxon>
        <taxon>Saurischia</taxon>
        <taxon>Theropoda</taxon>
        <taxon>Coelurosauria</taxon>
        <taxon>Aves</taxon>
        <taxon>Neognathae</taxon>
        <taxon>Neoaves</taxon>
        <taxon>Telluraves</taxon>
        <taxon>Australaves</taxon>
        <taxon>Passeriformes</taxon>
        <taxon>Sylvioidea</taxon>
        <taxon>Hirundinidae</taxon>
        <taxon>Hirundo</taxon>
    </lineage>
</organism>
<dbReference type="OrthoDB" id="276744at2759"/>
<name>A0A3M0JVF4_HIRRU</name>
<feature type="chain" id="PRO_5017939317" description="Par3/HAL N-terminal domain-containing protein" evidence="4">
    <location>
        <begin position="22"/>
        <end position="157"/>
    </location>
</feature>
<evidence type="ECO:0000256" key="4">
    <source>
        <dbReference type="SAM" id="SignalP"/>
    </source>
</evidence>
<dbReference type="PANTHER" id="PTHR16484">
    <property type="entry name" value="PARTITIONING DEFECTIVE 3 RELATED"/>
    <property type="match status" value="1"/>
</dbReference>
<gene>
    <name evidence="6" type="ORF">DUI87_17992</name>
</gene>
<dbReference type="GO" id="GO:0008104">
    <property type="term" value="P:intracellular protein localization"/>
    <property type="evidence" value="ECO:0007669"/>
    <property type="project" value="TreeGrafter"/>
</dbReference>
<evidence type="ECO:0000313" key="7">
    <source>
        <dbReference type="Proteomes" id="UP000269221"/>
    </source>
</evidence>
<keyword evidence="2" id="KW-0677">Repeat</keyword>
<proteinExistence type="predicted"/>
<dbReference type="AlphaFoldDB" id="A0A3M0JVF4"/>
<dbReference type="EMBL" id="QRBI01000123">
    <property type="protein sequence ID" value="RMC04819.1"/>
    <property type="molecule type" value="Genomic_DNA"/>
</dbReference>
<dbReference type="Pfam" id="PF12053">
    <property type="entry name" value="Par3_HAL_N_term"/>
    <property type="match status" value="1"/>
</dbReference>
<dbReference type="GO" id="GO:0030010">
    <property type="term" value="P:establishment of cell polarity"/>
    <property type="evidence" value="ECO:0007669"/>
    <property type="project" value="TreeGrafter"/>
</dbReference>
<dbReference type="GO" id="GO:0007155">
    <property type="term" value="P:cell adhesion"/>
    <property type="evidence" value="ECO:0007669"/>
    <property type="project" value="TreeGrafter"/>
</dbReference>
<dbReference type="PANTHER" id="PTHR16484:SF10">
    <property type="entry name" value="PARTITIONING DEFECTIVE 3 HOMOLOG"/>
    <property type="match status" value="1"/>
</dbReference>